<dbReference type="Proteomes" id="UP000002255">
    <property type="component" value="Chromosome"/>
</dbReference>
<evidence type="ECO:0000256" key="2">
    <source>
        <dbReference type="SAM" id="Phobius"/>
    </source>
</evidence>
<dbReference type="SMART" id="SM00327">
    <property type="entry name" value="VWA"/>
    <property type="match status" value="1"/>
</dbReference>
<feature type="region of interest" description="Disordered" evidence="1">
    <location>
        <begin position="2177"/>
        <end position="2222"/>
    </location>
</feature>
<dbReference type="eggNOG" id="COG3468">
    <property type="taxonomic scope" value="Bacteria"/>
</dbReference>
<feature type="transmembrane region" description="Helical" evidence="2">
    <location>
        <begin position="2230"/>
        <end position="2247"/>
    </location>
</feature>
<feature type="region of interest" description="Disordered" evidence="1">
    <location>
        <begin position="532"/>
        <end position="551"/>
    </location>
</feature>
<feature type="region of interest" description="Disordered" evidence="1">
    <location>
        <begin position="64"/>
        <end position="128"/>
    </location>
</feature>
<feature type="compositionally biased region" description="Pro residues" evidence="1">
    <location>
        <begin position="2181"/>
        <end position="2199"/>
    </location>
</feature>
<dbReference type="OrthoDB" id="134475at2"/>
<evidence type="ECO:0000313" key="5">
    <source>
        <dbReference type="EMBL" id="ACZ29189.1"/>
    </source>
</evidence>
<evidence type="ECO:0000256" key="1">
    <source>
        <dbReference type="SAM" id="MobiDB-lite"/>
    </source>
</evidence>
<sequence>MAPRTKFSIRRTPVLRRIAAATVALAIVSGGAIASQAAAEGEGADGQIVATVDGVPVTQAELEELIGQETGERSDADDDGGERVEGSSALAERPDTEESSDADGHAADPTGPGHHATGVPAPPEDDERVIAPKAGTTNINVRVGGDRTNANNNLTVEPVAGVTLGLFSSRIGGEPVHVAVSGTDGYARFTGLEAGGYYWLRGVSAPAGWTLNDTFATASLTSDPAQVTGRTYAFRVPESGTLTANRTYASGTDFMRTRTTSGTGEARFESSTGYFAVSRENPGLPTVCSALNIALILDRSASINTPELQATVRNAAKEFVDLLDGSQVSMEIFAFGTTAGSLTGNASHNLAGPDSAQYLRNAITNGLGSSSDFSGQYTNWDDALWKVSQRGGFDLAIVFTDGLPTVFGNPASTASNGSALTRFAENERAVFAANALKDQGTRVISVGVGPIVGEAAVSVPNLVAISSDDAVITAGWESAAGALRDAILHSCTPHLTVQKYTVPWHWASGDSLAEHRAGAGWTFTASELEGTDGTFETMSGEERTTESSGSTTWFFSPSHTGTVGSVTITETQQEGYQLVQQDGANAVCTQAVAEGTPSDDLHVTNRGDLGFNIGHIGSQDAITCQVINRRPGPVSVSGLAATGVYDVDHTWDITKQVRADAASGWVDETTLSGVAPGGQVDVEYRLVVTAERAEAHRTTSVSFDVTRPVGSTVGTQAVRVTVDGTEVYRRALSEFPMNQTTPVALDGLVVPGGEPATVALYVGDVLIQSTVVDSELGTTTNATAELTDTFVEPFADVTAFADAFGAVTLDATLRQANYTDHGVAGASVTNPAEDGPLTWRFVYPATLDGPERPGDEVTAVNTAVVSPADDGLDAEDEATVVITTDPVGPRVVVDASAAYSTDYVWTIDKQVRVAGADGPWLDAAEARTIPGAGVEFEYRLVVRAAGTSTNPVMTGHVVLHNDNASPLTLAGSLVVEAGGVEQSIDVDGTMIAPAGSTTVGVEISPAHPAAWPITVTATYGDSAGSVGVVPDVVVTNATAVVTDTFAEFEEAFPVPESELDAQQPTNNEQWDDAEGVWVFTYTAVRGEQVAAGASDDFVNTATVTPGDAGPSDEDDAIVTVRTGLPLAVVGDGDGTLVRTYGWELVKQVQDVTGAWVDAATLPADDDGNAEFTFRVVVRPASATDSDWEFTGSAEIHNPNDWTVTARNVTATISGAGIAPVDVALENREIGAGQTVQLDLTAILAEVDYWQFDAVDVSIAWEQDEAFSVTTSDSVTIAVEWDADHAPVNRVVNVYDDLAGTVDAPVRLGTVDWSTESADDVADVPEGVVVTMVDGAFHFTYTVTVAAEDGALSTSSHNRAWLTSGGEDGEDGALPPIAEDATEQTVIRYDLALRTWVNEIWRDGVQVHEVTDAALGGPADPIPFTAYDADEDVRVGDVLVKPIVVINQGDERARVTEIVHWLPDAALELASSGQAREAGQDNSGWGESQDGRVATLILAEPLDLAPGEWGRVDVTLTVVADPDAEDSTDGQVHANAIAFAEVAAFEGWVPAGTSYGGTAEDAASEGLFTRIGRFIAGIFADDAETGGAWTSTAVDVDSAPNTADHLTDGEWDADAIAAIWAEIDNVVTGATGAVGVPHAADSDDHDGEIVRVLVGLPLEAAVTVSGTNHVDHDWAITKVVTSDDDVETVAGEDVEFAYLLTVTSERQVESLEVSGHVSVANPSSVAVALDALSVTIGDESAVLDGVVTSVPGGGAVDVPFTATLDGNLVDDGLPLPVVATVVSLPDGQEATETNETELTLDDVTRTITNQTAEVRDSFPEFAVQLGDANGEVWLDAADPAASEAWNAEAGRWQFAYTAERGATVPDGGIESFVNVATVIPDPGTPPGVDWEDDQSPGDLEDDAVVIVRTPVVYDLALRSWVAELHRPGVGRISERLPSDLYPDTSGPEQPVPYVTYDNPYADVQVGDIMVSNIRVFNQGNRTARVDELVKYTYPGLALASPSETAVVPAHPNDGWAIGESGDAYRTFADGGIVLAPGEEFTIHVTQVVTSELFEEDGVEVVYDDDGRPFREVLTFTEISAFSGWVHDEPVIAAGDPLIRAFATGEVHDGADGSWVTAEPGGLVEDIDSIPGTADHRVPFDETSVRWVDMEIHHSVGEQDEDDHDGAVIRILDPEFVANELPAPAPDVTPTPDGTPGPNGTPDPDATPDLDATDPDVRAATGGTVLDGGGRVLLALAAAGLALLAGLVLRRTRNSRESSAGEGD</sequence>
<protein>
    <submittedName>
        <fullName evidence="5">von Willebrand factor type A</fullName>
    </submittedName>
</protein>
<dbReference type="eggNOG" id="COG2304">
    <property type="taxonomic scope" value="Bacteria"/>
</dbReference>
<evidence type="ECO:0000313" key="6">
    <source>
        <dbReference type="Proteomes" id="UP000002255"/>
    </source>
</evidence>
<dbReference type="RefSeq" id="WP_012876934.1">
    <property type="nucleotide sequence ID" value="NC_013530.1"/>
</dbReference>
<dbReference type="GO" id="GO:0005975">
    <property type="term" value="P:carbohydrate metabolic process"/>
    <property type="evidence" value="ECO:0007669"/>
    <property type="project" value="UniProtKB-ARBA"/>
</dbReference>
<proteinExistence type="predicted"/>
<dbReference type="InterPro" id="IPR036465">
    <property type="entry name" value="vWFA_dom_sf"/>
</dbReference>
<reference evidence="6" key="1">
    <citation type="submission" date="2009-11" db="EMBL/GenBank/DDBJ databases">
        <title>The complete chromosome of Xylanimonas cellulosilytica DSM 15894.</title>
        <authorList>
            <consortium name="US DOE Joint Genome Institute (JGI-PGF)"/>
            <person name="Lucas S."/>
            <person name="Copeland A."/>
            <person name="Lapidus A."/>
            <person name="Glavina del Rio T."/>
            <person name="Dalin E."/>
            <person name="Tice H."/>
            <person name="Bruce D."/>
            <person name="Goodwin L."/>
            <person name="Pitluck S."/>
            <person name="Kyrpides N."/>
            <person name="Mavromatis K."/>
            <person name="Ivanova N."/>
            <person name="Mikhailova N."/>
            <person name="Foster B."/>
            <person name="Clum A."/>
            <person name="Brettin T."/>
            <person name="Detter J.C."/>
            <person name="Han C."/>
            <person name="Larimer F."/>
            <person name="Land M."/>
            <person name="Hauser L."/>
            <person name="Markowitz V."/>
            <person name="Cheng J.F."/>
            <person name="Hugenholtz P."/>
            <person name="Woyke T."/>
            <person name="Wu D."/>
            <person name="Gehrich-Schroeter G."/>
            <person name="Schneider S."/>
            <person name="Pukall S.R."/>
            <person name="Klenk H.P."/>
            <person name="Eisen J.A."/>
        </authorList>
    </citation>
    <scope>NUCLEOTIDE SEQUENCE [LARGE SCALE GENOMIC DNA]</scope>
    <source>
        <strain evidence="6">DSM 15894 / CECT 5975 / LMG 20990 / XIL07</strain>
    </source>
</reference>
<dbReference type="SUPFAM" id="SSF53300">
    <property type="entry name" value="vWA-like"/>
    <property type="match status" value="1"/>
</dbReference>
<name>D1BU25_XYLCX</name>
<keyword evidence="6" id="KW-1185">Reference proteome</keyword>
<dbReference type="STRING" id="446471.Xcel_0149"/>
<dbReference type="Gene3D" id="2.60.40.10">
    <property type="entry name" value="Immunoglobulins"/>
    <property type="match status" value="1"/>
</dbReference>
<evidence type="ECO:0000259" key="4">
    <source>
        <dbReference type="PROSITE" id="PS50234"/>
    </source>
</evidence>
<accession>D1BU25</accession>
<feature type="compositionally biased region" description="Basic and acidic residues" evidence="1">
    <location>
        <begin position="92"/>
        <end position="106"/>
    </location>
</feature>
<keyword evidence="2" id="KW-0472">Membrane</keyword>
<dbReference type="KEGG" id="xce:Xcel_0149"/>
<feature type="domain" description="VWFA" evidence="4">
    <location>
        <begin position="292"/>
        <end position="468"/>
    </location>
</feature>
<dbReference type="InterPro" id="IPR013783">
    <property type="entry name" value="Ig-like_fold"/>
</dbReference>
<feature type="signal peptide" evidence="3">
    <location>
        <begin position="1"/>
        <end position="34"/>
    </location>
</feature>
<dbReference type="Gene3D" id="3.40.50.410">
    <property type="entry name" value="von Willebrand factor, type A domain"/>
    <property type="match status" value="1"/>
</dbReference>
<reference evidence="5 6" key="2">
    <citation type="journal article" date="2010" name="Stand. Genomic Sci.">
        <title>Complete genome sequence of Xylanimonas cellulosilytica type strain (XIL07).</title>
        <authorList>
            <person name="Foster B."/>
            <person name="Pukall R."/>
            <person name="Abt B."/>
            <person name="Nolan M."/>
            <person name="Glavina Del Rio T."/>
            <person name="Chen F."/>
            <person name="Lucas S."/>
            <person name="Tice H."/>
            <person name="Pitluck S."/>
            <person name="Cheng J.-F."/>
            <person name="Chertkov O."/>
            <person name="Brettin T."/>
            <person name="Han C."/>
            <person name="Detter J.C."/>
            <person name="Bruce D."/>
            <person name="Goodwin L."/>
            <person name="Ivanova N."/>
            <person name="Mavromatis K."/>
            <person name="Pati A."/>
            <person name="Mikhailova N."/>
            <person name="Chen A."/>
            <person name="Palaniappan K."/>
            <person name="Land M."/>
            <person name="Hauser L."/>
            <person name="Chang Y.-J."/>
            <person name="Jeffries C.D."/>
            <person name="Chain P."/>
            <person name="Rohde M."/>
            <person name="Goeker M."/>
            <person name="Bristow J."/>
            <person name="Eisen J.A."/>
            <person name="Markowitz V."/>
            <person name="Hugenholtz P."/>
            <person name="Kyrpides N.C."/>
            <person name="Klenk H.-P."/>
            <person name="Lapidus A."/>
        </authorList>
    </citation>
    <scope>NUCLEOTIDE SEQUENCE [LARGE SCALE GENOMIC DNA]</scope>
    <source>
        <strain evidence="6">DSM 15894 / CECT 5975 / LMG 20990 / XIL07</strain>
    </source>
</reference>
<evidence type="ECO:0000256" key="3">
    <source>
        <dbReference type="SAM" id="SignalP"/>
    </source>
</evidence>
<gene>
    <name evidence="5" type="ordered locus">Xcel_0149</name>
</gene>
<keyword evidence="2" id="KW-0812">Transmembrane</keyword>
<keyword evidence="2" id="KW-1133">Transmembrane helix</keyword>
<organism evidence="5 6">
    <name type="scientific">Xylanimonas cellulosilytica (strain DSM 15894 / JCM 12276 / CECT 5975 / KCTC 9989 / LMG 20990 / NBRC 107835 / XIL07)</name>
    <dbReference type="NCBI Taxonomy" id="446471"/>
    <lineage>
        <taxon>Bacteria</taxon>
        <taxon>Bacillati</taxon>
        <taxon>Actinomycetota</taxon>
        <taxon>Actinomycetes</taxon>
        <taxon>Micrococcales</taxon>
        <taxon>Promicromonosporaceae</taxon>
        <taxon>Xylanimonas</taxon>
    </lineage>
</organism>
<dbReference type="PROSITE" id="PS50234">
    <property type="entry name" value="VWFA"/>
    <property type="match status" value="1"/>
</dbReference>
<dbReference type="HOGENOM" id="CLU_230532_0_0_11"/>
<dbReference type="InterPro" id="IPR002035">
    <property type="entry name" value="VWF_A"/>
</dbReference>
<dbReference type="CDD" id="cd00198">
    <property type="entry name" value="vWFA"/>
    <property type="match status" value="1"/>
</dbReference>
<feature type="chain" id="PRO_5003020799" evidence="3">
    <location>
        <begin position="35"/>
        <end position="2262"/>
    </location>
</feature>
<dbReference type="EMBL" id="CP001821">
    <property type="protein sequence ID" value="ACZ29189.1"/>
    <property type="molecule type" value="Genomic_DNA"/>
</dbReference>
<keyword evidence="3" id="KW-0732">Signal</keyword>